<keyword evidence="1" id="KW-1133">Transmembrane helix</keyword>
<evidence type="ECO:0000259" key="2">
    <source>
        <dbReference type="Pfam" id="PF08044"/>
    </source>
</evidence>
<dbReference type="PANTHER" id="PTHR40763:SF4">
    <property type="entry name" value="DUF1707 DOMAIN-CONTAINING PROTEIN"/>
    <property type="match status" value="1"/>
</dbReference>
<comment type="caution">
    <text evidence="3">The sequence shown here is derived from an EMBL/GenBank/DDBJ whole genome shotgun (WGS) entry which is preliminary data.</text>
</comment>
<accession>A0A7Y9I7M9</accession>
<evidence type="ECO:0000313" key="4">
    <source>
        <dbReference type="Proteomes" id="UP000569914"/>
    </source>
</evidence>
<name>A0A7Y9I7M9_9ACTN</name>
<dbReference type="PANTHER" id="PTHR40763">
    <property type="entry name" value="MEMBRANE PROTEIN-RELATED"/>
    <property type="match status" value="1"/>
</dbReference>
<dbReference type="Proteomes" id="UP000569914">
    <property type="component" value="Unassembled WGS sequence"/>
</dbReference>
<evidence type="ECO:0000256" key="1">
    <source>
        <dbReference type="SAM" id="Phobius"/>
    </source>
</evidence>
<evidence type="ECO:0000313" key="3">
    <source>
        <dbReference type="EMBL" id="NYE71707.1"/>
    </source>
</evidence>
<dbReference type="InterPro" id="IPR012551">
    <property type="entry name" value="DUF1707_SHOCT-like"/>
</dbReference>
<sequence>MTEPVPAPRIGDAERDQATEYLREHLAQGRLDQVEFDERMTAALSARTQPDIDRLFTDLPAPRPGQELAVPQAAKAPVAAADALPMSPKLVNAMGVLTAVIWPVTLLLLFAIGWGQYWWLIFVPIAVSSLWGHYQQQNDQHRKRLRREERRRLERGNDDPDAS</sequence>
<protein>
    <recommendedName>
        <fullName evidence="2">DUF1707 domain-containing protein</fullName>
    </recommendedName>
</protein>
<gene>
    <name evidence="3" type="ORF">BKA15_003036</name>
</gene>
<reference evidence="3 4" key="1">
    <citation type="submission" date="2020-07" db="EMBL/GenBank/DDBJ databases">
        <title>Sequencing the genomes of 1000 actinobacteria strains.</title>
        <authorList>
            <person name="Klenk H.-P."/>
        </authorList>
    </citation>
    <scope>NUCLEOTIDE SEQUENCE [LARGE SCALE GENOMIC DNA]</scope>
    <source>
        <strain evidence="3 4">DSM 22083</strain>
    </source>
</reference>
<organism evidence="3 4">
    <name type="scientific">Microlunatus parietis</name>
    <dbReference type="NCBI Taxonomy" id="682979"/>
    <lineage>
        <taxon>Bacteria</taxon>
        <taxon>Bacillati</taxon>
        <taxon>Actinomycetota</taxon>
        <taxon>Actinomycetes</taxon>
        <taxon>Propionibacteriales</taxon>
        <taxon>Propionibacteriaceae</taxon>
        <taxon>Microlunatus</taxon>
    </lineage>
</organism>
<feature type="domain" description="DUF1707" evidence="2">
    <location>
        <begin position="9"/>
        <end position="60"/>
    </location>
</feature>
<keyword evidence="1" id="KW-0812">Transmembrane</keyword>
<keyword evidence="4" id="KW-1185">Reference proteome</keyword>
<feature type="transmembrane region" description="Helical" evidence="1">
    <location>
        <begin position="90"/>
        <end position="111"/>
    </location>
</feature>
<keyword evidence="1" id="KW-0472">Membrane</keyword>
<dbReference type="RefSeq" id="WP_179752047.1">
    <property type="nucleotide sequence ID" value="NZ_JACCBU010000001.1"/>
</dbReference>
<dbReference type="Pfam" id="PF08044">
    <property type="entry name" value="DUF1707"/>
    <property type="match status" value="1"/>
</dbReference>
<dbReference type="EMBL" id="JACCBU010000001">
    <property type="protein sequence ID" value="NYE71707.1"/>
    <property type="molecule type" value="Genomic_DNA"/>
</dbReference>
<dbReference type="AlphaFoldDB" id="A0A7Y9I7M9"/>
<feature type="transmembrane region" description="Helical" evidence="1">
    <location>
        <begin position="117"/>
        <end position="134"/>
    </location>
</feature>
<proteinExistence type="predicted"/>